<feature type="transmembrane region" description="Helical" evidence="2">
    <location>
        <begin position="356"/>
        <end position="376"/>
    </location>
</feature>
<sequence>MDATTASSSGSSAVDVNNTSSSSIDSAASVNAGDSDKSVSSNSGDSCAWYDDGECTRPRTCADCLNVLLSTDSCAVDPRGACVSMSQYESYLANRYYYTPLQRYFPSSEYTYCSANDSVCATCSEQWNANFASTGSAGMSSYCTGTDGCVCIADCEIPDWKDTVINDQCTASGSGSGADSGSSMATRITVSIFVGVAVAVFLAFATWGVRRFINRRQYGLEVIYRETQSAGSTFCGALHKHLLLGCWSLECTGRFHAFTMNTSSNSTASLDVDVGEDSPVVTKTISSNSAESCTCLAEYSHYFSTQQELGIFYKYYSSSKYTYCSVDDSACSACASIWVSDYSSTGTIETPAYCTGFNGCVVFGVLVGLWGIKLLLKRREIGRGRGSSIPTDRETWILPRRPRTGPQLALTGWKELRENLIAIEKEVYGGAGVAQGAIENLTAADVPNAAMEEGSAYYPVSPTQRRPRDASRLH</sequence>
<dbReference type="AlphaFoldDB" id="A0A8T1UHR0"/>
<proteinExistence type="predicted"/>
<dbReference type="VEuPathDB" id="FungiDB:PC110_g14873"/>
<protein>
    <submittedName>
        <fullName evidence="3">Uncharacterized protein</fullName>
    </submittedName>
</protein>
<accession>A0A8T1UHR0</accession>
<dbReference type="VEuPathDB" id="FungiDB:PC110_g14872"/>
<feature type="region of interest" description="Disordered" evidence="1">
    <location>
        <begin position="455"/>
        <end position="474"/>
    </location>
</feature>
<gene>
    <name evidence="3" type="ORF">JG687_00008165</name>
</gene>
<feature type="region of interest" description="Disordered" evidence="1">
    <location>
        <begin position="1"/>
        <end position="45"/>
    </location>
</feature>
<dbReference type="Proteomes" id="UP000688947">
    <property type="component" value="Unassembled WGS sequence"/>
</dbReference>
<evidence type="ECO:0000313" key="4">
    <source>
        <dbReference type="Proteomes" id="UP000688947"/>
    </source>
</evidence>
<dbReference type="OrthoDB" id="117406at2759"/>
<keyword evidence="2" id="KW-0812">Transmembrane</keyword>
<evidence type="ECO:0000313" key="3">
    <source>
        <dbReference type="EMBL" id="KAG6960555.1"/>
    </source>
</evidence>
<evidence type="ECO:0000256" key="2">
    <source>
        <dbReference type="SAM" id="Phobius"/>
    </source>
</evidence>
<dbReference type="EMBL" id="JAENGZ010000381">
    <property type="protein sequence ID" value="KAG6960555.1"/>
    <property type="molecule type" value="Genomic_DNA"/>
</dbReference>
<feature type="transmembrane region" description="Helical" evidence="2">
    <location>
        <begin position="188"/>
        <end position="209"/>
    </location>
</feature>
<evidence type="ECO:0000256" key="1">
    <source>
        <dbReference type="SAM" id="MobiDB-lite"/>
    </source>
</evidence>
<comment type="caution">
    <text evidence="3">The sequence shown here is derived from an EMBL/GenBank/DDBJ whole genome shotgun (WGS) entry which is preliminary data.</text>
</comment>
<reference evidence="3" key="1">
    <citation type="submission" date="2021-01" db="EMBL/GenBank/DDBJ databases">
        <title>Phytophthora aleatoria, a newly-described species from Pinus radiata is distinct from Phytophthora cactorum isolates based on comparative genomics.</title>
        <authorList>
            <person name="Mcdougal R."/>
            <person name="Panda P."/>
            <person name="Williams N."/>
            <person name="Studholme D.J."/>
        </authorList>
    </citation>
    <scope>NUCLEOTIDE SEQUENCE</scope>
    <source>
        <strain evidence="3">NZFS 3830</strain>
    </source>
</reference>
<keyword evidence="2" id="KW-0472">Membrane</keyword>
<keyword evidence="2" id="KW-1133">Transmembrane helix</keyword>
<organism evidence="3 4">
    <name type="scientific">Phytophthora cactorum</name>
    <dbReference type="NCBI Taxonomy" id="29920"/>
    <lineage>
        <taxon>Eukaryota</taxon>
        <taxon>Sar</taxon>
        <taxon>Stramenopiles</taxon>
        <taxon>Oomycota</taxon>
        <taxon>Peronosporomycetes</taxon>
        <taxon>Peronosporales</taxon>
        <taxon>Peronosporaceae</taxon>
        <taxon>Phytophthora</taxon>
    </lineage>
</organism>
<name>A0A8T1UHR0_9STRA</name>